<evidence type="ECO:0000256" key="4">
    <source>
        <dbReference type="ARBA" id="ARBA00022737"/>
    </source>
</evidence>
<feature type="domain" description="EngA-type G" evidence="8">
    <location>
        <begin position="263"/>
        <end position="439"/>
    </location>
</feature>
<evidence type="ECO:0000313" key="9">
    <source>
        <dbReference type="EMBL" id="KAJ8908047.1"/>
    </source>
</evidence>
<dbReference type="CDD" id="cd01894">
    <property type="entry name" value="EngA1"/>
    <property type="match status" value="1"/>
</dbReference>
<evidence type="ECO:0000256" key="2">
    <source>
        <dbReference type="ARBA" id="ARBA00020953"/>
    </source>
</evidence>
<dbReference type="GO" id="GO:0042254">
    <property type="term" value="P:ribosome biogenesis"/>
    <property type="evidence" value="ECO:0007669"/>
    <property type="project" value="UniProtKB-KW"/>
</dbReference>
<dbReference type="NCBIfam" id="TIGR03594">
    <property type="entry name" value="GTPase_EngA"/>
    <property type="match status" value="1"/>
</dbReference>
<protein>
    <recommendedName>
        <fullName evidence="2 7">GTPase Der</fullName>
    </recommendedName>
</protein>
<comment type="caution">
    <text evidence="9">The sequence shown here is derived from an EMBL/GenBank/DDBJ whole genome shotgun (WGS) entry which is preliminary data.</text>
</comment>
<evidence type="ECO:0000256" key="1">
    <source>
        <dbReference type="ARBA" id="ARBA00008279"/>
    </source>
</evidence>
<dbReference type="InterPro" id="IPR031166">
    <property type="entry name" value="G_ENGA"/>
</dbReference>
<name>A0AAV8V3H9_9RHOD</name>
<dbReference type="PIRSF" id="PIRSF006485">
    <property type="entry name" value="GTP-binding_EngA"/>
    <property type="match status" value="1"/>
</dbReference>
<dbReference type="Gene3D" id="3.30.300.20">
    <property type="match status" value="1"/>
</dbReference>
<evidence type="ECO:0000313" key="10">
    <source>
        <dbReference type="Proteomes" id="UP001157974"/>
    </source>
</evidence>
<dbReference type="Pfam" id="PF01926">
    <property type="entry name" value="MMR_HSR1"/>
    <property type="match status" value="2"/>
</dbReference>
<dbReference type="InterPro" id="IPR032859">
    <property type="entry name" value="KH_dom-like"/>
</dbReference>
<keyword evidence="3" id="KW-0690">Ribosome biogenesis</keyword>
<dbReference type="Gene3D" id="3.40.50.300">
    <property type="entry name" value="P-loop containing nucleotide triphosphate hydrolases"/>
    <property type="match status" value="2"/>
</dbReference>
<keyword evidence="6 7" id="KW-0342">GTP-binding</keyword>
<dbReference type="AlphaFoldDB" id="A0AAV8V3H9"/>
<evidence type="ECO:0000256" key="3">
    <source>
        <dbReference type="ARBA" id="ARBA00022517"/>
    </source>
</evidence>
<dbReference type="InterPro" id="IPR006073">
    <property type="entry name" value="GTP-bd"/>
</dbReference>
<evidence type="ECO:0000259" key="8">
    <source>
        <dbReference type="PROSITE" id="PS51712"/>
    </source>
</evidence>
<accession>A0AAV8V3H9</accession>
<dbReference type="CDD" id="cd01895">
    <property type="entry name" value="EngA2"/>
    <property type="match status" value="1"/>
</dbReference>
<dbReference type="PANTHER" id="PTHR43834">
    <property type="entry name" value="GTPASE DER"/>
    <property type="match status" value="1"/>
</dbReference>
<evidence type="ECO:0000256" key="7">
    <source>
        <dbReference type="RuleBase" id="RU004481"/>
    </source>
</evidence>
<comment type="similarity">
    <text evidence="1 7">Belongs to the TRAFAC class TrmE-Era-EngA-EngB-Septin-like GTPase superfamily. EngA (Der) GTPase family.</text>
</comment>
<dbReference type="InterPro" id="IPR016484">
    <property type="entry name" value="GTPase_Der"/>
</dbReference>
<dbReference type="InterPro" id="IPR005225">
    <property type="entry name" value="Small_GTP-bd"/>
</dbReference>
<dbReference type="InterPro" id="IPR027417">
    <property type="entry name" value="P-loop_NTPase"/>
</dbReference>
<sequence>MTTGGAGFVSNIGFTTRLVSGNICRRTAGGGKSVRSWAVERDAKQELGKPDVEFDIGDFGGLEEGWTLEEDLPEEGTVSEPKQRLPMVAVIGRPNVGKSMIVNRLSESYRGGSIVHDLVGTTRDRTYRRAFWADKEFFVVDTGGLIFEDDPNQVFLKEIRQQALIALEEAAAVIFVTDGQQGVNPLDEQIAVFLRKECKVPVYLAVNKCESDNGEFMAAEFWTLGMGQPFAVSGIHGTGTGDLMDEVCFNLPKVVDPVEDTAINVSIIGKPNVGKSTLLNRLVQSDRAIVSNIPGTTRDSVDEMVENDGKLYRLIDTAGIRRKRGIEYGTEFFMINRAFNAIRRSDVSLLLVDGTEDMSDQDGKIAERVVDEGRGCVIICNKWDAIEDKDNSSWKKMNDYVRESLPQLTWAPIVVASALTGQRTANVFKEVDNAVEQHRRRVSTAVLNEVLYEAVSWHKPPATKAGRQGKIYYCTQVSVRPPTIAMFVNDPSLFRENYRRYMEGQFRKALGFAGTPIRVVWRGKSRAPIL</sequence>
<dbReference type="InterPro" id="IPR015946">
    <property type="entry name" value="KH_dom-like_a/b"/>
</dbReference>
<comment type="function">
    <text evidence="7">GTPase that plays an essential role in the late steps of ribosome biogenesis.</text>
</comment>
<dbReference type="Proteomes" id="UP001157974">
    <property type="component" value="Unassembled WGS sequence"/>
</dbReference>
<dbReference type="PRINTS" id="PR00326">
    <property type="entry name" value="GTP1OBG"/>
</dbReference>
<evidence type="ECO:0000256" key="6">
    <source>
        <dbReference type="ARBA" id="ARBA00023134"/>
    </source>
</evidence>
<dbReference type="PANTHER" id="PTHR43834:SF6">
    <property type="entry name" value="GTPASE DER"/>
    <property type="match status" value="1"/>
</dbReference>
<organism evidence="9 10">
    <name type="scientific">Rhodosorus marinus</name>
    <dbReference type="NCBI Taxonomy" id="101924"/>
    <lineage>
        <taxon>Eukaryota</taxon>
        <taxon>Rhodophyta</taxon>
        <taxon>Stylonematophyceae</taxon>
        <taxon>Stylonematales</taxon>
        <taxon>Stylonemataceae</taxon>
        <taxon>Rhodosorus</taxon>
    </lineage>
</organism>
<dbReference type="FunFam" id="3.30.300.20:FF:000004">
    <property type="entry name" value="GTPase Der"/>
    <property type="match status" value="1"/>
</dbReference>
<proteinExistence type="inferred from homology"/>
<dbReference type="SUPFAM" id="SSF52540">
    <property type="entry name" value="P-loop containing nucleoside triphosphate hydrolases"/>
    <property type="match status" value="2"/>
</dbReference>
<keyword evidence="10" id="KW-1185">Reference proteome</keyword>
<dbReference type="Pfam" id="PF14714">
    <property type="entry name" value="KH_dom-like"/>
    <property type="match status" value="1"/>
</dbReference>
<dbReference type="FunFam" id="3.40.50.300:FF:000040">
    <property type="entry name" value="GTPase Der"/>
    <property type="match status" value="1"/>
</dbReference>
<reference evidence="9 10" key="1">
    <citation type="journal article" date="2023" name="Nat. Commun.">
        <title>Origin of minicircular mitochondrial genomes in red algae.</title>
        <authorList>
            <person name="Lee Y."/>
            <person name="Cho C.H."/>
            <person name="Lee Y.M."/>
            <person name="Park S.I."/>
            <person name="Yang J.H."/>
            <person name="West J.A."/>
            <person name="Bhattacharya D."/>
            <person name="Yoon H.S."/>
        </authorList>
    </citation>
    <scope>NUCLEOTIDE SEQUENCE [LARGE SCALE GENOMIC DNA]</scope>
    <source>
        <strain evidence="9 10">CCMP1338</strain>
        <tissue evidence="9">Whole cell</tissue>
    </source>
</reference>
<dbReference type="HAMAP" id="MF_00195">
    <property type="entry name" value="GTPase_Der"/>
    <property type="match status" value="1"/>
</dbReference>
<dbReference type="EMBL" id="JAMWBK010000002">
    <property type="protein sequence ID" value="KAJ8908047.1"/>
    <property type="molecule type" value="Genomic_DNA"/>
</dbReference>
<evidence type="ECO:0000256" key="5">
    <source>
        <dbReference type="ARBA" id="ARBA00022741"/>
    </source>
</evidence>
<dbReference type="GO" id="GO:0005525">
    <property type="term" value="F:GTP binding"/>
    <property type="evidence" value="ECO:0007669"/>
    <property type="project" value="UniProtKB-KW"/>
</dbReference>
<dbReference type="PROSITE" id="PS51712">
    <property type="entry name" value="G_ENGA"/>
    <property type="match status" value="1"/>
</dbReference>
<dbReference type="NCBIfam" id="TIGR00231">
    <property type="entry name" value="small_GTP"/>
    <property type="match status" value="1"/>
</dbReference>
<dbReference type="GO" id="GO:0043022">
    <property type="term" value="F:ribosome binding"/>
    <property type="evidence" value="ECO:0007669"/>
    <property type="project" value="TreeGrafter"/>
</dbReference>
<keyword evidence="5 7" id="KW-0547">Nucleotide-binding</keyword>
<keyword evidence="4 7" id="KW-0677">Repeat</keyword>
<gene>
    <name evidence="9" type="ORF">NDN08_008144</name>
</gene>